<dbReference type="InterPro" id="IPR036086">
    <property type="entry name" value="ParB/Sulfiredoxin_sf"/>
</dbReference>
<reference evidence="2" key="1">
    <citation type="journal article" date="2021" name="Proc. Natl. Acad. Sci. U.S.A.">
        <title>A Catalog of Tens of Thousands of Viruses from Human Metagenomes Reveals Hidden Associations with Chronic Diseases.</title>
        <authorList>
            <person name="Tisza M.J."/>
            <person name="Buck C.B."/>
        </authorList>
    </citation>
    <scope>NUCLEOTIDE SEQUENCE</scope>
    <source>
        <strain evidence="2">Ct47y1</strain>
    </source>
</reference>
<protein>
    <submittedName>
        <fullName evidence="2">ParB protein</fullName>
    </submittedName>
</protein>
<dbReference type="Gene3D" id="3.90.1530.10">
    <property type="entry name" value="Conserved hypothetical protein from pyrococcus furiosus pfu- 392566-001, ParB domain"/>
    <property type="match status" value="1"/>
</dbReference>
<feature type="coiled-coil region" evidence="1">
    <location>
        <begin position="179"/>
        <end position="210"/>
    </location>
</feature>
<sequence length="248" mass="28389">MNTLWWNENYLNTIMKELKQSETRIIKRSKINLNPINPKRHSDERVKLQKKNLQKVGFLGGIVWNEKSGNLIDGHRRIKAMDLHYKYDGTSSTDYNVKVEVVNLDDKAEKEQLTYMAVGNTKPDIDLIADYINDIDYSDVGLSEAELNDILSISGIDDIRLSDSLDNLLSSPVKESKRLDRTEEEKKAHMKEVKQQVKAVAKERQLNEEAYIMLSFSSYEAKADFCDLLGISTDDKFAKGEGVLKLIE</sequence>
<dbReference type="EMBL" id="BK032777">
    <property type="protein sequence ID" value="DAF59793.1"/>
    <property type="molecule type" value="Genomic_DNA"/>
</dbReference>
<name>A0A8S5T951_9CAUD</name>
<evidence type="ECO:0000313" key="2">
    <source>
        <dbReference type="EMBL" id="DAF59793.1"/>
    </source>
</evidence>
<accession>A0A8S5T951</accession>
<organism evidence="2">
    <name type="scientific">Siphoviridae sp. ct47y1</name>
    <dbReference type="NCBI Taxonomy" id="2827775"/>
    <lineage>
        <taxon>Viruses</taxon>
        <taxon>Duplodnaviria</taxon>
        <taxon>Heunggongvirae</taxon>
        <taxon>Uroviricota</taxon>
        <taxon>Caudoviricetes</taxon>
    </lineage>
</organism>
<proteinExistence type="predicted"/>
<evidence type="ECO:0000256" key="1">
    <source>
        <dbReference type="SAM" id="Coils"/>
    </source>
</evidence>
<dbReference type="SUPFAM" id="SSF110849">
    <property type="entry name" value="ParB/Sulfiredoxin"/>
    <property type="match status" value="1"/>
</dbReference>
<keyword evidence="1" id="KW-0175">Coiled coil</keyword>